<name>A0ABV7EEC3_9SPHN</name>
<dbReference type="Gene3D" id="1.10.443.10">
    <property type="entry name" value="Intergrase catalytic core"/>
    <property type="match status" value="1"/>
</dbReference>
<dbReference type="PROSITE" id="PS51898">
    <property type="entry name" value="TYR_RECOMBINASE"/>
    <property type="match status" value="1"/>
</dbReference>
<dbReference type="Pfam" id="PF00589">
    <property type="entry name" value="Phage_integrase"/>
    <property type="match status" value="1"/>
</dbReference>
<evidence type="ECO:0000313" key="3">
    <source>
        <dbReference type="EMBL" id="MFC3101063.1"/>
    </source>
</evidence>
<keyword evidence="4" id="KW-1185">Reference proteome</keyword>
<sequence length="572" mass="64330">MPSHGTPTLTFAALIRLIMGREEIPLAKRSELCSAIRKFAEVCSLTPGDIIADPAIIRALAAKAPWLLRGYSKGSWANIMSRVRKALELAGVKVHRQRRNFTLSPAWEELVAPLSTRDRRDIRRFAGWCSVREISPQDVTPSTFEQFYAYLEQQMIQRNPRERGHVARRAWSRAIALPGSPYQPVPAPEPITKCALRWEDFPQTLQDEVRAYAVKAVTADPFDEGHRPIKPITLSNYLTRLRVMATTLIEAGVPVDRFQTLADLIDPSLVKRAFTLRLPDGEIDDRARKDLGGMAVGALSVARYLDLDDHTREELKNLARKVRFRSSGMCEKNKARLIPLFDPLVRRKLLNLPVRIADQLGKVKEPTVRQAQQMQMAVLLDLLLHVPLRIRNVSELDISKTIVPPVAGSVGNWRIAIDATDVKNGWAIDAELGDELGDMLDRYVNVFRPVLSKMPSTAFFISQSGLRKGPSVLSKQLAAFVRREIGVTIHAHLMRHLAAHLYLIANPGDYETVRRLLGHKHLETTVSFYEGLLTDDAFARYDALIAELRKQADIKSSKPSNDSDDLEEGDFL</sequence>
<dbReference type="RefSeq" id="WP_336919854.1">
    <property type="nucleotide sequence ID" value="NZ_JBANRN010000012.1"/>
</dbReference>
<keyword evidence="1" id="KW-0233">DNA recombination</keyword>
<dbReference type="CDD" id="cd00397">
    <property type="entry name" value="DNA_BRE_C"/>
    <property type="match status" value="1"/>
</dbReference>
<proteinExistence type="predicted"/>
<dbReference type="Proteomes" id="UP001595378">
    <property type="component" value="Unassembled WGS sequence"/>
</dbReference>
<organism evidence="3 4">
    <name type="scientific">Alteraurantiacibacter lauratis</name>
    <dbReference type="NCBI Taxonomy" id="2054627"/>
    <lineage>
        <taxon>Bacteria</taxon>
        <taxon>Pseudomonadati</taxon>
        <taxon>Pseudomonadota</taxon>
        <taxon>Alphaproteobacteria</taxon>
        <taxon>Sphingomonadales</taxon>
        <taxon>Erythrobacteraceae</taxon>
        <taxon>Alteraurantiacibacter</taxon>
    </lineage>
</organism>
<protein>
    <submittedName>
        <fullName evidence="3">Site-specific integrase</fullName>
    </submittedName>
</protein>
<gene>
    <name evidence="3" type="ORF">ACFODK_09190</name>
</gene>
<dbReference type="InterPro" id="IPR002104">
    <property type="entry name" value="Integrase_catalytic"/>
</dbReference>
<comment type="caution">
    <text evidence="3">The sequence shown here is derived from an EMBL/GenBank/DDBJ whole genome shotgun (WGS) entry which is preliminary data.</text>
</comment>
<feature type="domain" description="Tyr recombinase" evidence="2">
    <location>
        <begin position="345"/>
        <end position="542"/>
    </location>
</feature>
<dbReference type="EMBL" id="JBHRSU010000029">
    <property type="protein sequence ID" value="MFC3101063.1"/>
    <property type="molecule type" value="Genomic_DNA"/>
</dbReference>
<evidence type="ECO:0000259" key="2">
    <source>
        <dbReference type="PROSITE" id="PS51898"/>
    </source>
</evidence>
<evidence type="ECO:0000313" key="4">
    <source>
        <dbReference type="Proteomes" id="UP001595378"/>
    </source>
</evidence>
<dbReference type="InterPro" id="IPR011010">
    <property type="entry name" value="DNA_brk_join_enz"/>
</dbReference>
<evidence type="ECO:0000256" key="1">
    <source>
        <dbReference type="ARBA" id="ARBA00023172"/>
    </source>
</evidence>
<dbReference type="InterPro" id="IPR013762">
    <property type="entry name" value="Integrase-like_cat_sf"/>
</dbReference>
<dbReference type="SUPFAM" id="SSF56349">
    <property type="entry name" value="DNA breaking-rejoining enzymes"/>
    <property type="match status" value="1"/>
</dbReference>
<accession>A0ABV7EEC3</accession>
<reference evidence="4" key="1">
    <citation type="journal article" date="2019" name="Int. J. Syst. Evol. Microbiol.">
        <title>The Global Catalogue of Microorganisms (GCM) 10K type strain sequencing project: providing services to taxonomists for standard genome sequencing and annotation.</title>
        <authorList>
            <consortium name="The Broad Institute Genomics Platform"/>
            <consortium name="The Broad Institute Genome Sequencing Center for Infectious Disease"/>
            <person name="Wu L."/>
            <person name="Ma J."/>
        </authorList>
    </citation>
    <scope>NUCLEOTIDE SEQUENCE [LARGE SCALE GENOMIC DNA]</scope>
    <source>
        <strain evidence="4">KCTC 52606</strain>
    </source>
</reference>